<keyword evidence="6" id="KW-1185">Reference proteome</keyword>
<evidence type="ECO:0000313" key="5">
    <source>
        <dbReference type="EMBL" id="MBA4542726.1"/>
    </source>
</evidence>
<protein>
    <submittedName>
        <fullName evidence="5">S-adenosylmethionine:tRNA ribosyltransferase-isomerase</fullName>
    </submittedName>
</protein>
<gene>
    <name evidence="5" type="ORF">H1164_07400</name>
</gene>
<evidence type="ECO:0000256" key="3">
    <source>
        <dbReference type="ARBA" id="ARBA00022691"/>
    </source>
</evidence>
<dbReference type="PANTHER" id="PTHR30307:SF0">
    <property type="entry name" value="S-ADENOSYLMETHIONINE:TRNA RIBOSYLTRANSFERASE-ISOMERASE"/>
    <property type="match status" value="1"/>
</dbReference>
<name>A0A7W1X9X5_9BACL</name>
<keyword evidence="5" id="KW-0413">Isomerase</keyword>
<dbReference type="OrthoDB" id="9783887at2"/>
<dbReference type="InterPro" id="IPR036100">
    <property type="entry name" value="QueA_sf"/>
</dbReference>
<accession>A0A7W1X9X5</accession>
<dbReference type="EMBL" id="JACEIP010000009">
    <property type="protein sequence ID" value="MBA4542726.1"/>
    <property type="molecule type" value="Genomic_DNA"/>
</dbReference>
<dbReference type="AlphaFoldDB" id="A0A7W1X9X5"/>
<dbReference type="InterPro" id="IPR003699">
    <property type="entry name" value="QueA"/>
</dbReference>
<dbReference type="Proteomes" id="UP000530514">
    <property type="component" value="Unassembled WGS sequence"/>
</dbReference>
<dbReference type="GO" id="GO:0008616">
    <property type="term" value="P:tRNA queuosine(34) biosynthetic process"/>
    <property type="evidence" value="ECO:0007669"/>
    <property type="project" value="UniProtKB-KW"/>
</dbReference>
<keyword evidence="2 5" id="KW-0808">Transferase</keyword>
<organism evidence="5 6">
    <name type="scientific">Thermoactinomyces daqus</name>
    <dbReference type="NCBI Taxonomy" id="1329516"/>
    <lineage>
        <taxon>Bacteria</taxon>
        <taxon>Bacillati</taxon>
        <taxon>Bacillota</taxon>
        <taxon>Bacilli</taxon>
        <taxon>Bacillales</taxon>
        <taxon>Thermoactinomycetaceae</taxon>
        <taxon>Thermoactinomyces</taxon>
    </lineage>
</organism>
<dbReference type="Pfam" id="PF02547">
    <property type="entry name" value="Queuosine_synth"/>
    <property type="match status" value="1"/>
</dbReference>
<dbReference type="InterPro" id="IPR042118">
    <property type="entry name" value="QueA_dom1"/>
</dbReference>
<evidence type="ECO:0000256" key="1">
    <source>
        <dbReference type="ARBA" id="ARBA00022490"/>
    </source>
</evidence>
<evidence type="ECO:0000256" key="2">
    <source>
        <dbReference type="ARBA" id="ARBA00022679"/>
    </source>
</evidence>
<evidence type="ECO:0000256" key="4">
    <source>
        <dbReference type="ARBA" id="ARBA00022785"/>
    </source>
</evidence>
<dbReference type="Gene3D" id="3.40.1780.10">
    <property type="entry name" value="QueA-like"/>
    <property type="match status" value="1"/>
</dbReference>
<sequence>MEEIYALGEPVHYEYSAESWPLDYYQTVYGNAPGSVELPSAGRAFTWEMLFRLQRKGIKIAYLTLHTGLSYLFDDAERVQPEENCEFYAVPEETARIIQEAKERGKRVIAVGTTVVRALESAALSGGIQAAGGWTCLRIDQETQLNVVTGLMTGFHEQEASHLDLLTAYF</sequence>
<evidence type="ECO:0000313" key="6">
    <source>
        <dbReference type="Proteomes" id="UP000530514"/>
    </source>
</evidence>
<dbReference type="PANTHER" id="PTHR30307">
    <property type="entry name" value="S-ADENOSYLMETHIONINE:TRNA RIBOSYLTRANSFERASE-ISOMERASE"/>
    <property type="match status" value="1"/>
</dbReference>
<keyword evidence="1" id="KW-0963">Cytoplasm</keyword>
<keyword evidence="3" id="KW-0949">S-adenosyl-L-methionine</keyword>
<dbReference type="SUPFAM" id="SSF111337">
    <property type="entry name" value="QueA-like"/>
    <property type="match status" value="1"/>
</dbReference>
<reference evidence="5 6" key="1">
    <citation type="submission" date="2020-07" db="EMBL/GenBank/DDBJ databases">
        <authorList>
            <person name="Feng H."/>
        </authorList>
    </citation>
    <scope>NUCLEOTIDE SEQUENCE [LARGE SCALE GENOMIC DNA]</scope>
    <source>
        <strain evidence="6">s-11</strain>
    </source>
</reference>
<proteinExistence type="predicted"/>
<comment type="caution">
    <text evidence="5">The sequence shown here is derived from an EMBL/GenBank/DDBJ whole genome shotgun (WGS) entry which is preliminary data.</text>
</comment>
<dbReference type="GO" id="GO:0051075">
    <property type="term" value="F:S-adenosylmethionine:tRNA ribosyltransferase-isomerase activity"/>
    <property type="evidence" value="ECO:0007669"/>
    <property type="project" value="TreeGrafter"/>
</dbReference>
<keyword evidence="4" id="KW-0671">Queuosine biosynthesis</keyword>